<evidence type="ECO:0000313" key="5">
    <source>
        <dbReference type="EMBL" id="QUV95212.1"/>
    </source>
</evidence>
<accession>A0ABX8B534</accession>
<gene>
    <name evidence="5" type="ORF">J8C05_14425</name>
</gene>
<dbReference type="InterPro" id="IPR013324">
    <property type="entry name" value="RNA_pol_sigma_r3/r4-like"/>
</dbReference>
<evidence type="ECO:0000256" key="2">
    <source>
        <dbReference type="ARBA" id="ARBA00023082"/>
    </source>
</evidence>
<dbReference type="PANTHER" id="PTHR43133:SF39">
    <property type="entry name" value="SIMILAR TO RNA POLYMERASE SIGMA-E FACTOR"/>
    <property type="match status" value="1"/>
</dbReference>
<dbReference type="EMBL" id="CP072643">
    <property type="protein sequence ID" value="QUV95212.1"/>
    <property type="molecule type" value="Genomic_DNA"/>
</dbReference>
<keyword evidence="1" id="KW-0805">Transcription regulation</keyword>
<keyword evidence="3" id="KW-0804">Transcription</keyword>
<sequence>MPDSLACLASTTTFVERDVSPPDSNQAGINQLVEDVYAELHRLAHAHMRREQGLHTLQTTALVHETYLRLAKCKHLNLSDRRLFFGLASRVMRHILVDYARSARAAKRGADCRLVSLQEMPAVAGLPSADILALHEALLRLEAHDPRLGQVLELHAFGGLTNLEIAEALGLSLRTVNRELALARAWLRRFLSVSTPGSDAEAAGCPTAA</sequence>
<dbReference type="InterPro" id="IPR039425">
    <property type="entry name" value="RNA_pol_sigma-70-like"/>
</dbReference>
<dbReference type="PANTHER" id="PTHR43133">
    <property type="entry name" value="RNA POLYMERASE ECF-TYPE SIGMA FACTO"/>
    <property type="match status" value="1"/>
</dbReference>
<keyword evidence="6" id="KW-1185">Reference proteome</keyword>
<protein>
    <submittedName>
        <fullName evidence="5">Sigma-70 family RNA polymerase sigma factor</fullName>
    </submittedName>
</protein>
<dbReference type="Proteomes" id="UP000677668">
    <property type="component" value="Chromosome 2"/>
</dbReference>
<dbReference type="RefSeq" id="WP_211423448.1">
    <property type="nucleotide sequence ID" value="NZ_CP072643.1"/>
</dbReference>
<keyword evidence="2" id="KW-0731">Sigma factor</keyword>
<dbReference type="NCBIfam" id="TIGR02999">
    <property type="entry name" value="Sig-70_X6"/>
    <property type="match status" value="1"/>
</dbReference>
<evidence type="ECO:0000313" key="6">
    <source>
        <dbReference type="Proteomes" id="UP000677668"/>
    </source>
</evidence>
<feature type="domain" description="RNA polymerase sigma-70 ECF-like HTH" evidence="4">
    <location>
        <begin position="25"/>
        <end position="191"/>
    </location>
</feature>
<dbReference type="InterPro" id="IPR014284">
    <property type="entry name" value="RNA_pol_sigma-70_dom"/>
</dbReference>
<dbReference type="Gene3D" id="1.10.10.10">
    <property type="entry name" value="Winged helix-like DNA-binding domain superfamily/Winged helix DNA-binding domain"/>
    <property type="match status" value="1"/>
</dbReference>
<dbReference type="InterPro" id="IPR053812">
    <property type="entry name" value="HTH_Sigma70_ECF-like"/>
</dbReference>
<dbReference type="SUPFAM" id="SSF88659">
    <property type="entry name" value="Sigma3 and sigma4 domains of RNA polymerase sigma factors"/>
    <property type="match status" value="1"/>
</dbReference>
<evidence type="ECO:0000256" key="1">
    <source>
        <dbReference type="ARBA" id="ARBA00023015"/>
    </source>
</evidence>
<dbReference type="Pfam" id="PF07638">
    <property type="entry name" value="Sigma70_ECF"/>
    <property type="match status" value="1"/>
</dbReference>
<evidence type="ECO:0000259" key="4">
    <source>
        <dbReference type="Pfam" id="PF07638"/>
    </source>
</evidence>
<dbReference type="InterPro" id="IPR036388">
    <property type="entry name" value="WH-like_DNA-bd_sf"/>
</dbReference>
<dbReference type="NCBIfam" id="TIGR02937">
    <property type="entry name" value="sigma70-ECF"/>
    <property type="match status" value="1"/>
</dbReference>
<reference evidence="5 6" key="1">
    <citation type="submission" date="2021-03" db="EMBL/GenBank/DDBJ databases">
        <title>Genomic and phenotypic characterization of Chloracidobacterium isolates provides evidence for multiple species.</title>
        <authorList>
            <person name="Saini M.K."/>
            <person name="Costas A.M.G."/>
            <person name="Tank M."/>
            <person name="Bryant D.A."/>
        </authorList>
    </citation>
    <scope>NUCLEOTIDE SEQUENCE [LARGE SCALE GENOMIC DNA]</scope>
    <source>
        <strain evidence="5 6">N</strain>
    </source>
</reference>
<dbReference type="InterPro" id="IPR011517">
    <property type="entry name" value="RNA_pol_sigma70_ECF-like"/>
</dbReference>
<organism evidence="5 6">
    <name type="scientific">Chloracidobacterium sp. N</name>
    <dbReference type="NCBI Taxonomy" id="2821540"/>
    <lineage>
        <taxon>Bacteria</taxon>
        <taxon>Pseudomonadati</taxon>
        <taxon>Acidobacteriota</taxon>
        <taxon>Terriglobia</taxon>
        <taxon>Terriglobales</taxon>
        <taxon>Acidobacteriaceae</taxon>
        <taxon>Chloracidobacterium</taxon>
        <taxon>Chloracidobacterium aggregatum</taxon>
    </lineage>
</organism>
<name>A0ABX8B534_9BACT</name>
<proteinExistence type="predicted"/>
<evidence type="ECO:0000256" key="3">
    <source>
        <dbReference type="ARBA" id="ARBA00023163"/>
    </source>
</evidence>